<proteinExistence type="predicted"/>
<evidence type="ECO:0000313" key="2">
    <source>
        <dbReference type="EMBL" id="GAA1905766.1"/>
    </source>
</evidence>
<organism evidence="2 3">
    <name type="scientific">Streptomyces sodiiphilus</name>
    <dbReference type="NCBI Taxonomy" id="226217"/>
    <lineage>
        <taxon>Bacteria</taxon>
        <taxon>Bacillati</taxon>
        <taxon>Actinomycetota</taxon>
        <taxon>Actinomycetes</taxon>
        <taxon>Kitasatosporales</taxon>
        <taxon>Streptomycetaceae</taxon>
        <taxon>Streptomyces</taxon>
    </lineage>
</organism>
<comment type="caution">
    <text evidence="2">The sequence shown here is derived from an EMBL/GenBank/DDBJ whole genome shotgun (WGS) entry which is preliminary data.</text>
</comment>
<reference evidence="2 3" key="1">
    <citation type="journal article" date="2019" name="Int. J. Syst. Evol. Microbiol.">
        <title>The Global Catalogue of Microorganisms (GCM) 10K type strain sequencing project: providing services to taxonomists for standard genome sequencing and annotation.</title>
        <authorList>
            <consortium name="The Broad Institute Genomics Platform"/>
            <consortium name="The Broad Institute Genome Sequencing Center for Infectious Disease"/>
            <person name="Wu L."/>
            <person name="Ma J."/>
        </authorList>
    </citation>
    <scope>NUCLEOTIDE SEQUENCE [LARGE SCALE GENOMIC DNA]</scope>
    <source>
        <strain evidence="2 3">JCM 13581</strain>
    </source>
</reference>
<keyword evidence="3" id="KW-1185">Reference proteome</keyword>
<sequence>MLLDVTDAAGITGAARERIEADDLMPAEQRRRAADAVRDDAAEALAFLVDPATLVSRIPGVELAQATWSSEHALGLDDVESDLLDGLDELDGLWDEDPARDEDNGGPHGRR</sequence>
<evidence type="ECO:0000256" key="1">
    <source>
        <dbReference type="SAM" id="MobiDB-lite"/>
    </source>
</evidence>
<evidence type="ECO:0008006" key="4">
    <source>
        <dbReference type="Google" id="ProtNLM"/>
    </source>
</evidence>
<dbReference type="Proteomes" id="UP001501303">
    <property type="component" value="Unassembled WGS sequence"/>
</dbReference>
<name>A0ABN2NX50_9ACTN</name>
<evidence type="ECO:0000313" key="3">
    <source>
        <dbReference type="Proteomes" id="UP001501303"/>
    </source>
</evidence>
<gene>
    <name evidence="2" type="ORF">GCM10009716_14600</name>
</gene>
<accession>A0ABN2NX50</accession>
<protein>
    <recommendedName>
        <fullName evidence="4">DUF4259 domain-containing protein</fullName>
    </recommendedName>
</protein>
<dbReference type="EMBL" id="BAAAMJ010000010">
    <property type="protein sequence ID" value="GAA1905766.1"/>
    <property type="molecule type" value="Genomic_DNA"/>
</dbReference>
<feature type="region of interest" description="Disordered" evidence="1">
    <location>
        <begin position="89"/>
        <end position="111"/>
    </location>
</feature>
<feature type="compositionally biased region" description="Acidic residues" evidence="1">
    <location>
        <begin position="89"/>
        <end position="100"/>
    </location>
</feature>